<dbReference type="PANTHER" id="PTHR35699:SF1">
    <property type="entry name" value="F2J10.10 PROTEIN"/>
    <property type="match status" value="1"/>
</dbReference>
<reference evidence="3 4" key="1">
    <citation type="submission" date="2023-05" db="EMBL/GenBank/DDBJ databases">
        <title>A 100% complete, gapless, phased diploid assembly of the Scenedesmus obliquus UTEX 3031 genome.</title>
        <authorList>
            <person name="Biondi T.C."/>
            <person name="Hanschen E.R."/>
            <person name="Kwon T."/>
            <person name="Eng W."/>
            <person name="Kruse C.P.S."/>
            <person name="Koehler S.I."/>
            <person name="Kunde Y."/>
            <person name="Gleasner C.D."/>
            <person name="You Mak K.T."/>
            <person name="Polle J."/>
            <person name="Hovde B.T."/>
            <person name="Starkenburg S.R."/>
        </authorList>
    </citation>
    <scope>NUCLEOTIDE SEQUENCE [LARGE SCALE GENOMIC DNA]</scope>
    <source>
        <strain evidence="3 4">DOE0152z</strain>
    </source>
</reference>
<sequence length="173" mass="18682">MGSALHRAPCRCRRSVLVQAEKPDQPSDLESMFAEEIKRRGLDSVDMADIGRDSKGAATSTSTSKSPFQSATKTRTADTNVSGGDQRQRSIALVNEGLEGLIPRASELLKLGGSVFLAFVPFILAISLAFGGIYALFGEHFVHGGDSSYSRPAYIDPETLLSEPTVDPYIPYR</sequence>
<dbReference type="Proteomes" id="UP001244341">
    <property type="component" value="Chromosome 8b"/>
</dbReference>
<feature type="transmembrane region" description="Helical" evidence="2">
    <location>
        <begin position="114"/>
        <end position="137"/>
    </location>
</feature>
<keyword evidence="2" id="KW-0812">Transmembrane</keyword>
<feature type="region of interest" description="Disordered" evidence="1">
    <location>
        <begin position="53"/>
        <end position="85"/>
    </location>
</feature>
<dbReference type="EMBL" id="CP126215">
    <property type="protein sequence ID" value="WIA16817.1"/>
    <property type="molecule type" value="Genomic_DNA"/>
</dbReference>
<keyword evidence="2" id="KW-1133">Transmembrane helix</keyword>
<evidence type="ECO:0000313" key="4">
    <source>
        <dbReference type="Proteomes" id="UP001244341"/>
    </source>
</evidence>
<proteinExistence type="predicted"/>
<gene>
    <name evidence="3" type="ORF">OEZ85_013755</name>
</gene>
<feature type="compositionally biased region" description="Polar residues" evidence="1">
    <location>
        <begin position="67"/>
        <end position="85"/>
    </location>
</feature>
<feature type="compositionally biased region" description="Low complexity" evidence="1">
    <location>
        <begin position="56"/>
        <end position="66"/>
    </location>
</feature>
<name>A0ABY8U8T4_TETOB</name>
<keyword evidence="4" id="KW-1185">Reference proteome</keyword>
<evidence type="ECO:0000256" key="2">
    <source>
        <dbReference type="SAM" id="Phobius"/>
    </source>
</evidence>
<organism evidence="3 4">
    <name type="scientific">Tetradesmus obliquus</name>
    <name type="common">Green alga</name>
    <name type="synonym">Acutodesmus obliquus</name>
    <dbReference type="NCBI Taxonomy" id="3088"/>
    <lineage>
        <taxon>Eukaryota</taxon>
        <taxon>Viridiplantae</taxon>
        <taxon>Chlorophyta</taxon>
        <taxon>core chlorophytes</taxon>
        <taxon>Chlorophyceae</taxon>
        <taxon>CS clade</taxon>
        <taxon>Sphaeropleales</taxon>
        <taxon>Scenedesmaceae</taxon>
        <taxon>Tetradesmus</taxon>
    </lineage>
</organism>
<evidence type="ECO:0000256" key="1">
    <source>
        <dbReference type="SAM" id="MobiDB-lite"/>
    </source>
</evidence>
<dbReference type="PANTHER" id="PTHR35699">
    <property type="entry name" value="F2J10.10 PROTEIN"/>
    <property type="match status" value="1"/>
</dbReference>
<evidence type="ECO:0000313" key="3">
    <source>
        <dbReference type="EMBL" id="WIA16817.1"/>
    </source>
</evidence>
<accession>A0ABY8U8T4</accession>
<keyword evidence="2" id="KW-0472">Membrane</keyword>
<protein>
    <submittedName>
        <fullName evidence="3">Uncharacterized protein</fullName>
    </submittedName>
</protein>